<dbReference type="GO" id="GO:0005525">
    <property type="term" value="F:GTP binding"/>
    <property type="evidence" value="ECO:0007669"/>
    <property type="project" value="UniProtKB-KW"/>
</dbReference>
<gene>
    <name evidence="4" type="ORF">Metus_0284</name>
</gene>
<evidence type="ECO:0000313" key="5">
    <source>
        <dbReference type="Proteomes" id="UP000288215"/>
    </source>
</evidence>
<protein>
    <submittedName>
        <fullName evidence="4">GTP-binding and nucleic acid-binding protein YchF</fullName>
    </submittedName>
</protein>
<evidence type="ECO:0000256" key="1">
    <source>
        <dbReference type="ARBA" id="ARBA00022741"/>
    </source>
</evidence>
<dbReference type="GO" id="GO:0005737">
    <property type="term" value="C:cytoplasm"/>
    <property type="evidence" value="ECO:0007669"/>
    <property type="project" value="TreeGrafter"/>
</dbReference>
<dbReference type="Pfam" id="PF08438">
    <property type="entry name" value="YGR210-like_G4"/>
    <property type="match status" value="1"/>
</dbReference>
<dbReference type="InterPro" id="IPR031167">
    <property type="entry name" value="G_OBG"/>
</dbReference>
<dbReference type="GO" id="GO:0016887">
    <property type="term" value="F:ATP hydrolysis activity"/>
    <property type="evidence" value="ECO:0007669"/>
    <property type="project" value="TreeGrafter"/>
</dbReference>
<dbReference type="PROSITE" id="PS51710">
    <property type="entry name" value="G_OBG"/>
    <property type="match status" value="1"/>
</dbReference>
<dbReference type="InterPro" id="IPR027417">
    <property type="entry name" value="P-loop_NTPase"/>
</dbReference>
<evidence type="ECO:0000313" key="4">
    <source>
        <dbReference type="EMBL" id="RWX74259.1"/>
    </source>
</evidence>
<comment type="caution">
    <text evidence="4">The sequence shown here is derived from an EMBL/GenBank/DDBJ whole genome shotgun (WGS) entry which is preliminary data.</text>
</comment>
<dbReference type="InterPro" id="IPR004095">
    <property type="entry name" value="TGS"/>
</dbReference>
<evidence type="ECO:0000259" key="3">
    <source>
        <dbReference type="PROSITE" id="PS51710"/>
    </source>
</evidence>
<dbReference type="PANTHER" id="PTHR23305:SF1">
    <property type="entry name" value="OBG-TYPE G DOMAIN-CONTAINING PROTEIN"/>
    <property type="match status" value="1"/>
</dbReference>
<dbReference type="Gene3D" id="3.10.20.30">
    <property type="match status" value="1"/>
</dbReference>
<dbReference type="SUPFAM" id="SSF52540">
    <property type="entry name" value="P-loop containing nucleoside triphosphate hydrolases"/>
    <property type="match status" value="1"/>
</dbReference>
<keyword evidence="2" id="KW-0342">GTP-binding</keyword>
<dbReference type="InterPro" id="IPR012675">
    <property type="entry name" value="Beta-grasp_dom_sf"/>
</dbReference>
<sequence>MVRIGIIGKTNAGKTTLFNAITMMNAEVSNYPFTTKEPNVGIGYVKTACVCKELGVKDNPQNSVCIDGWRFIPIEVVDLPGLIKGASEGLGLGTRFLSVAAQADVILHVVDASGSINANGEICEPGLGSPLADYYDIEEELVKWYTKNLLENADKVRRAIQNKAVTLAAALYDILSGIKVTYPQIKEALSKTRLEGVPFEDWEEEEFRAFATEIRYLSKPTLIVANKMDMPVAEKNLAGLVETFGRSFVIPVSAEVELLLRRAEKAGAISYTPGDEKFVVKDASKLTPKQKWALEYVQSRIFDKWLRTGVDLAVTTAVLKLLRVNVVYPVEDAKKYSDRKGNVLPDAYLMPQGSTPKDLARQIHSELYDNFLYAIDSVSGIRLPNNYELRDRDVITIVTTRKRKT</sequence>
<dbReference type="Pfam" id="PF02824">
    <property type="entry name" value="TGS"/>
    <property type="match status" value="1"/>
</dbReference>
<dbReference type="PANTHER" id="PTHR23305">
    <property type="entry name" value="OBG GTPASE FAMILY"/>
    <property type="match status" value="1"/>
</dbReference>
<dbReference type="Gene3D" id="3.40.50.300">
    <property type="entry name" value="P-loop containing nucleotide triphosphate hydrolases"/>
    <property type="match status" value="1"/>
</dbReference>
<dbReference type="AlphaFoldDB" id="A0A3S3S1C2"/>
<dbReference type="NCBIfam" id="NF007171">
    <property type="entry name" value="PRK09602.1"/>
    <property type="match status" value="1"/>
</dbReference>
<feature type="domain" description="OBG-type G" evidence="3">
    <location>
        <begin position="2"/>
        <end position="272"/>
    </location>
</feature>
<dbReference type="InterPro" id="IPR013646">
    <property type="entry name" value="YGR210-like_G4"/>
</dbReference>
<dbReference type="Proteomes" id="UP000288215">
    <property type="component" value="Unassembled WGS sequence"/>
</dbReference>
<dbReference type="Gene3D" id="1.10.8.470">
    <property type="match status" value="1"/>
</dbReference>
<dbReference type="PRINTS" id="PR00326">
    <property type="entry name" value="GTP1OBG"/>
</dbReference>
<name>A0A3S3S1C2_METS7</name>
<dbReference type="InterPro" id="IPR012676">
    <property type="entry name" value="TGS-like"/>
</dbReference>
<reference evidence="4 5" key="1">
    <citation type="submission" date="2018-12" db="EMBL/GenBank/DDBJ databases">
        <title>The complete genome of the methanogenic archaea of the candidate phylum Verstraetearchaeota, obtained from the metagenome of underground thermal water.</title>
        <authorList>
            <person name="Kadnikov V.V."/>
            <person name="Mardanov A.V."/>
            <person name="Beletsky A.V."/>
            <person name="Karnachuk O.V."/>
            <person name="Ravin N.V."/>
        </authorList>
    </citation>
    <scope>NUCLEOTIDE SEQUENCE [LARGE SCALE GENOMIC DNA]</scope>
    <source>
        <strain evidence="4">Ch88</strain>
    </source>
</reference>
<dbReference type="PROSITE" id="PS00905">
    <property type="entry name" value="GTP1_OBG"/>
    <property type="match status" value="1"/>
</dbReference>
<dbReference type="InterPro" id="IPR006074">
    <property type="entry name" value="GTP1-OBG_CS"/>
</dbReference>
<dbReference type="InterPro" id="IPR006073">
    <property type="entry name" value="GTP-bd"/>
</dbReference>
<dbReference type="Pfam" id="PF01926">
    <property type="entry name" value="MMR_HSR1"/>
    <property type="match status" value="1"/>
</dbReference>
<keyword evidence="1" id="KW-0547">Nucleotide-binding</keyword>
<evidence type="ECO:0000256" key="2">
    <source>
        <dbReference type="ARBA" id="ARBA00023134"/>
    </source>
</evidence>
<organism evidence="4 5">
    <name type="scientific">Methanosuratincola subterraneus</name>
    <dbReference type="NCBI Taxonomy" id="2593994"/>
    <lineage>
        <taxon>Archaea</taxon>
        <taxon>Thermoproteota</taxon>
        <taxon>Methanosuratincolia</taxon>
        <taxon>Candidatus Methanomethylicales</taxon>
        <taxon>Candidatus Methanomethylicaceae</taxon>
        <taxon>Candidatus Methanosuratincola (ex Vanwonterghem et al. 2016)</taxon>
    </lineage>
</organism>
<proteinExistence type="predicted"/>
<dbReference type="SUPFAM" id="SSF81271">
    <property type="entry name" value="TGS-like"/>
    <property type="match status" value="1"/>
</dbReference>
<accession>A0A3S3S1C2</accession>
<dbReference type="EMBL" id="RXGA01000001">
    <property type="protein sequence ID" value="RWX74259.1"/>
    <property type="molecule type" value="Genomic_DNA"/>
</dbReference>